<dbReference type="AlphaFoldDB" id="A0A934S2R3"/>
<feature type="transmembrane region" description="Helical" evidence="12">
    <location>
        <begin position="210"/>
        <end position="231"/>
    </location>
</feature>
<keyword evidence="2" id="KW-0813">Transport</keyword>
<dbReference type="RefSeq" id="WP_200268906.1">
    <property type="nucleotide sequence ID" value="NZ_JAENIJ010000008.1"/>
</dbReference>
<evidence type="ECO:0000313" key="16">
    <source>
        <dbReference type="Proteomes" id="UP000603141"/>
    </source>
</evidence>
<proteinExistence type="predicted"/>
<dbReference type="GO" id="GO:0005507">
    <property type="term" value="F:copper ion binding"/>
    <property type="evidence" value="ECO:0007669"/>
    <property type="project" value="TreeGrafter"/>
</dbReference>
<dbReference type="Gene3D" id="1.20.1110.10">
    <property type="entry name" value="Calcium-transporting ATPase, transmembrane domain"/>
    <property type="match status" value="1"/>
</dbReference>
<evidence type="ECO:0000259" key="14">
    <source>
        <dbReference type="Pfam" id="PF12156"/>
    </source>
</evidence>
<comment type="caution">
    <text evidence="15">The sequence shown here is derived from an EMBL/GenBank/DDBJ whole genome shotgun (WGS) entry which is preliminary data.</text>
</comment>
<dbReference type="Pfam" id="PF00702">
    <property type="entry name" value="Hydrolase"/>
    <property type="match status" value="1"/>
</dbReference>
<keyword evidence="3" id="KW-1003">Cell membrane</keyword>
<sequence>MNSAISASAPPMEATTASCLHCGSHFSPTADQADFCCKGCECVHQLILDQGLDRFYELKAGQVLAPVKSRPFESPDFAWLSEKIAAAEATPEGTSASLDYSLEGLSCVACVWLIERLFTEQPGAIRAVAHPARSTLHLEWQPGACDVTAFAELLVSYGYTPAPSDRSSENRETSALAARTGLCAAFALNAMIFTLPFYAGMPISFELAPLFRLIAFLSATLAMLTGGGWFIARAWRALQMRTLHIDLPIALGLIAAYLGSIVGWALDLEGLLYFDFVCTFVFLMLGGRWLQTLAVEKNRRRIARTSPISETVISNGAPLPLSAIQPETPFELQTGRALPVAATLTSEIAEVSLEWIHGEPHPVTMKSGTVLPAGTILLSRSSVTVVARETWDQSLLSQLTAPSNSEASSPLLTKVLRAYLTAVLIIGMAGLGFWCLRGHAATGVQVMISIFVVSCPCALGIAIPMADERATKFAARAGAFVRNSTFWSRLPRVRKIVFDKTGTLTLERPVLTNPEVLQGLDSDAALALTRLCSGTCHPVSRTLIEALGSRGQKLLQTAKSGPAIAEEPGLGVHLDDHGDLWSLGRPNWKAPGEPGTTVLAKNGILIAAFRFTDSLRPDATKVIQELHRTFQLFILSGDHADKVTKLAGELGIHTENARGGLTSAQKAQEMQQIDHRDTLYLGDGANDSLAFDRALATGTPVADRSLLEKKADFYTLGSGLNWLPQLFQISRNRNRGIHRTFAFTLIYNLIAIAICLTGGMNPLLAAILMPLSSIISIALVTTAK</sequence>
<dbReference type="GO" id="GO:0055070">
    <property type="term" value="P:copper ion homeostasis"/>
    <property type="evidence" value="ECO:0007669"/>
    <property type="project" value="TreeGrafter"/>
</dbReference>
<feature type="transmembrane region" description="Helical" evidence="12">
    <location>
        <begin position="243"/>
        <end position="265"/>
    </location>
</feature>
<evidence type="ECO:0000256" key="6">
    <source>
        <dbReference type="ARBA" id="ARBA00022723"/>
    </source>
</evidence>
<protein>
    <submittedName>
        <fullName evidence="15">Heavy metal translocating P-type ATPase metal-binding domain-containing protein</fullName>
    </submittedName>
</protein>
<feature type="transmembrane region" description="Helical" evidence="12">
    <location>
        <begin position="740"/>
        <end position="759"/>
    </location>
</feature>
<dbReference type="InterPro" id="IPR023299">
    <property type="entry name" value="ATPase_P-typ_cyto_dom_N"/>
</dbReference>
<dbReference type="InterPro" id="IPR018303">
    <property type="entry name" value="ATPase_P-typ_P_site"/>
</dbReference>
<dbReference type="EMBL" id="JAENIJ010000008">
    <property type="protein sequence ID" value="MBK1882100.1"/>
    <property type="molecule type" value="Genomic_DNA"/>
</dbReference>
<dbReference type="InterPro" id="IPR021993">
    <property type="entry name" value="ATPase-cat-bd"/>
</dbReference>
<keyword evidence="8" id="KW-1278">Translocase</keyword>
<dbReference type="InterPro" id="IPR036163">
    <property type="entry name" value="HMA_dom_sf"/>
</dbReference>
<name>A0A934S2R3_9BACT</name>
<keyword evidence="11 12" id="KW-0472">Membrane</keyword>
<reference evidence="15" key="1">
    <citation type="submission" date="2021-01" db="EMBL/GenBank/DDBJ databases">
        <title>Modified the classification status of verrucomicrobia.</title>
        <authorList>
            <person name="Feng X."/>
        </authorList>
    </citation>
    <scope>NUCLEOTIDE SEQUENCE</scope>
    <source>
        <strain evidence="15">KCTC 22041</strain>
    </source>
</reference>
<dbReference type="SUPFAM" id="SSF56784">
    <property type="entry name" value="HAD-like"/>
    <property type="match status" value="1"/>
</dbReference>
<feature type="domain" description="P-type ATPase A" evidence="13">
    <location>
        <begin position="318"/>
        <end position="400"/>
    </location>
</feature>
<evidence type="ECO:0000256" key="12">
    <source>
        <dbReference type="SAM" id="Phobius"/>
    </source>
</evidence>
<evidence type="ECO:0000256" key="9">
    <source>
        <dbReference type="ARBA" id="ARBA00022989"/>
    </source>
</evidence>
<dbReference type="PANTHER" id="PTHR43520">
    <property type="entry name" value="ATP7, ISOFORM B"/>
    <property type="match status" value="1"/>
</dbReference>
<keyword evidence="10" id="KW-0406">Ion transport</keyword>
<keyword evidence="5 12" id="KW-0812">Transmembrane</keyword>
<dbReference type="Gene3D" id="2.70.150.10">
    <property type="entry name" value="Calcium-transporting ATPase, cytoplasmic transduction domain A"/>
    <property type="match status" value="1"/>
</dbReference>
<evidence type="ECO:0000256" key="2">
    <source>
        <dbReference type="ARBA" id="ARBA00022448"/>
    </source>
</evidence>
<dbReference type="Gene3D" id="3.40.1110.10">
    <property type="entry name" value="Calcium-transporting ATPase, cytoplasmic domain N"/>
    <property type="match status" value="1"/>
</dbReference>
<evidence type="ECO:0000256" key="1">
    <source>
        <dbReference type="ARBA" id="ARBA00004651"/>
    </source>
</evidence>
<evidence type="ECO:0000313" key="15">
    <source>
        <dbReference type="EMBL" id="MBK1882100.1"/>
    </source>
</evidence>
<dbReference type="Pfam" id="PF12156">
    <property type="entry name" value="ATPase-cat_bd"/>
    <property type="match status" value="1"/>
</dbReference>
<gene>
    <name evidence="15" type="ORF">JIN85_06730</name>
</gene>
<dbReference type="InterPro" id="IPR023298">
    <property type="entry name" value="ATPase_P-typ_TM_dom_sf"/>
</dbReference>
<dbReference type="Gene3D" id="3.40.50.1000">
    <property type="entry name" value="HAD superfamily/HAD-like"/>
    <property type="match status" value="2"/>
</dbReference>
<feature type="transmembrane region" description="Helical" evidence="12">
    <location>
        <begin position="765"/>
        <end position="783"/>
    </location>
</feature>
<feature type="transmembrane region" description="Helical" evidence="12">
    <location>
        <begin position="446"/>
        <end position="466"/>
    </location>
</feature>
<accession>A0A934S2R3</accession>
<evidence type="ECO:0000259" key="13">
    <source>
        <dbReference type="Pfam" id="PF00122"/>
    </source>
</evidence>
<dbReference type="InterPro" id="IPR023214">
    <property type="entry name" value="HAD_sf"/>
</dbReference>
<dbReference type="SUPFAM" id="SSF81665">
    <property type="entry name" value="Calcium ATPase, transmembrane domain M"/>
    <property type="match status" value="1"/>
</dbReference>
<dbReference type="SUPFAM" id="SSF55008">
    <property type="entry name" value="HMA, heavy metal-associated domain"/>
    <property type="match status" value="1"/>
</dbReference>
<keyword evidence="7" id="KW-0460">Magnesium</keyword>
<evidence type="ECO:0000256" key="5">
    <source>
        <dbReference type="ARBA" id="ARBA00022692"/>
    </source>
</evidence>
<evidence type="ECO:0000256" key="8">
    <source>
        <dbReference type="ARBA" id="ARBA00022967"/>
    </source>
</evidence>
<evidence type="ECO:0000256" key="4">
    <source>
        <dbReference type="ARBA" id="ARBA00022553"/>
    </source>
</evidence>
<dbReference type="InterPro" id="IPR036412">
    <property type="entry name" value="HAD-like_sf"/>
</dbReference>
<feature type="transmembrane region" description="Helical" evidence="12">
    <location>
        <begin position="176"/>
        <end position="198"/>
    </location>
</feature>
<evidence type="ECO:0000256" key="3">
    <source>
        <dbReference type="ARBA" id="ARBA00022475"/>
    </source>
</evidence>
<keyword evidence="9 12" id="KW-1133">Transmembrane helix</keyword>
<feature type="transmembrane region" description="Helical" evidence="12">
    <location>
        <begin position="418"/>
        <end position="440"/>
    </location>
</feature>
<feature type="domain" description="Putative metal-binding" evidence="14">
    <location>
        <begin position="18"/>
        <end position="63"/>
    </location>
</feature>
<keyword evidence="6" id="KW-0479">Metal-binding</keyword>
<organism evidence="15 16">
    <name type="scientific">Luteolibacter pohnpeiensis</name>
    <dbReference type="NCBI Taxonomy" id="454153"/>
    <lineage>
        <taxon>Bacteria</taxon>
        <taxon>Pseudomonadati</taxon>
        <taxon>Verrucomicrobiota</taxon>
        <taxon>Verrucomicrobiia</taxon>
        <taxon>Verrucomicrobiales</taxon>
        <taxon>Verrucomicrobiaceae</taxon>
        <taxon>Luteolibacter</taxon>
    </lineage>
</organism>
<dbReference type="Proteomes" id="UP000603141">
    <property type="component" value="Unassembled WGS sequence"/>
</dbReference>
<evidence type="ECO:0000256" key="11">
    <source>
        <dbReference type="ARBA" id="ARBA00023136"/>
    </source>
</evidence>
<keyword evidence="4" id="KW-0597">Phosphoprotein</keyword>
<dbReference type="GO" id="GO:0005886">
    <property type="term" value="C:plasma membrane"/>
    <property type="evidence" value="ECO:0007669"/>
    <property type="project" value="UniProtKB-SubCell"/>
</dbReference>
<keyword evidence="16" id="KW-1185">Reference proteome</keyword>
<dbReference type="PROSITE" id="PS00154">
    <property type="entry name" value="ATPASE_E1_E2"/>
    <property type="match status" value="1"/>
</dbReference>
<dbReference type="GO" id="GO:0043682">
    <property type="term" value="F:P-type divalent copper transporter activity"/>
    <property type="evidence" value="ECO:0007669"/>
    <property type="project" value="TreeGrafter"/>
</dbReference>
<evidence type="ECO:0000256" key="7">
    <source>
        <dbReference type="ARBA" id="ARBA00022842"/>
    </source>
</evidence>
<feature type="transmembrane region" description="Helical" evidence="12">
    <location>
        <begin position="271"/>
        <end position="290"/>
    </location>
</feature>
<evidence type="ECO:0000256" key="10">
    <source>
        <dbReference type="ARBA" id="ARBA00023065"/>
    </source>
</evidence>
<dbReference type="GO" id="GO:0000166">
    <property type="term" value="F:nucleotide binding"/>
    <property type="evidence" value="ECO:0007669"/>
    <property type="project" value="InterPro"/>
</dbReference>
<comment type="subcellular location">
    <subcellularLocation>
        <location evidence="1">Cell membrane</location>
        <topology evidence="1">Multi-pass membrane protein</topology>
    </subcellularLocation>
</comment>
<dbReference type="PANTHER" id="PTHR43520:SF5">
    <property type="entry name" value="CATION-TRANSPORTING P-TYPE ATPASE-RELATED"/>
    <property type="match status" value="1"/>
</dbReference>
<dbReference type="Pfam" id="PF00122">
    <property type="entry name" value="E1-E2_ATPase"/>
    <property type="match status" value="1"/>
</dbReference>
<dbReference type="InterPro" id="IPR059000">
    <property type="entry name" value="ATPase_P-type_domA"/>
</dbReference>